<reference evidence="1 2" key="1">
    <citation type="journal article" date="2018" name="BMC Genomics">
        <title>Comparative genomics of the wheat fungal pathogen Pyrenophora tritici-repentis reveals chromosomal variations and genome plasticity.</title>
        <authorList>
            <person name="Moolhuijzen P."/>
            <person name="See P.T."/>
            <person name="Hane J.K."/>
            <person name="Shi G."/>
            <person name="Liu Z."/>
            <person name="Oliver R.P."/>
            <person name="Moffat C.S."/>
        </authorList>
    </citation>
    <scope>NUCLEOTIDE SEQUENCE [LARGE SCALE GENOMIC DNA]</scope>
    <source>
        <strain evidence="1">M4</strain>
    </source>
</reference>
<organism evidence="1 2">
    <name type="scientific">Pyrenophora tritici-repentis</name>
    <dbReference type="NCBI Taxonomy" id="45151"/>
    <lineage>
        <taxon>Eukaryota</taxon>
        <taxon>Fungi</taxon>
        <taxon>Dikarya</taxon>
        <taxon>Ascomycota</taxon>
        <taxon>Pezizomycotina</taxon>
        <taxon>Dothideomycetes</taxon>
        <taxon>Pleosporomycetidae</taxon>
        <taxon>Pleosporales</taxon>
        <taxon>Pleosporineae</taxon>
        <taxon>Pleosporaceae</taxon>
        <taxon>Pyrenophora</taxon>
    </lineage>
</organism>
<comment type="caution">
    <text evidence="1">The sequence shown here is derived from an EMBL/GenBank/DDBJ whole genome shotgun (WGS) entry which is preliminary data.</text>
</comment>
<evidence type="ECO:0000313" key="1">
    <source>
        <dbReference type="EMBL" id="KAF7576133.1"/>
    </source>
</evidence>
<gene>
    <name evidence="1" type="ORF">PtrM4_003730</name>
</gene>
<dbReference type="GeneID" id="90953845"/>
<proteinExistence type="predicted"/>
<protein>
    <submittedName>
        <fullName evidence="1">Uncharacterized protein</fullName>
    </submittedName>
</protein>
<dbReference type="RefSeq" id="XP_065964883.1">
    <property type="nucleotide sequence ID" value="XM_066102681.1"/>
</dbReference>
<accession>A0A834S581</accession>
<name>A0A834S581_9PLEO</name>
<dbReference type="EMBL" id="NQIK02000001">
    <property type="protein sequence ID" value="KAF7576133.1"/>
    <property type="molecule type" value="Genomic_DNA"/>
</dbReference>
<dbReference type="KEGG" id="ptrr:90953845"/>
<evidence type="ECO:0000313" key="2">
    <source>
        <dbReference type="Proteomes" id="UP000245464"/>
    </source>
</evidence>
<dbReference type="Proteomes" id="UP000245464">
    <property type="component" value="Chromosome 1"/>
</dbReference>
<dbReference type="AlphaFoldDB" id="A0A834S581"/>
<sequence>MTPDIAEIAKLVFYRENRFIIQFSPSMPGCNLAVVKPPMHVRSQLRRIKFLTRLTALDWKILREISEEEDKVGFTNVVHLEVSCLLKEAAMDYMSNGRLKQRDDVEASTEDHHYLPESPIRFPFDGVVLYDMFGCDSTGSWEEDITVLTWLQTMKDSVSTHITFNNK</sequence>